<reference evidence="1 2" key="1">
    <citation type="journal article" date="2009" name="Science">
        <title>Genome sequence, comparative analysis, and population genetics of the domestic horse.</title>
        <authorList>
            <consortium name="Broad Institute Genome Sequencing Platform"/>
            <consortium name="Broad Institute Whole Genome Assembly Team"/>
            <person name="Wade C.M."/>
            <person name="Giulotto E."/>
            <person name="Sigurdsson S."/>
            <person name="Zoli M."/>
            <person name="Gnerre S."/>
            <person name="Imsland F."/>
            <person name="Lear T.L."/>
            <person name="Adelson D.L."/>
            <person name="Bailey E."/>
            <person name="Bellone R.R."/>
            <person name="Bloecker H."/>
            <person name="Distl O."/>
            <person name="Edgar R.C."/>
            <person name="Garber M."/>
            <person name="Leeb T."/>
            <person name="Mauceli E."/>
            <person name="MacLeod J.N."/>
            <person name="Penedo M.C.T."/>
            <person name="Raison J.M."/>
            <person name="Sharpe T."/>
            <person name="Vogel J."/>
            <person name="Andersson L."/>
            <person name="Antczak D.F."/>
            <person name="Biagi T."/>
            <person name="Binns M.M."/>
            <person name="Chowdhary B.P."/>
            <person name="Coleman S.J."/>
            <person name="Della Valle G."/>
            <person name="Fryc S."/>
            <person name="Guerin G."/>
            <person name="Hasegawa T."/>
            <person name="Hill E.W."/>
            <person name="Jurka J."/>
            <person name="Kiialainen A."/>
            <person name="Lindgren G."/>
            <person name="Liu J."/>
            <person name="Magnani E."/>
            <person name="Mickelson J.R."/>
            <person name="Murray J."/>
            <person name="Nergadze S.G."/>
            <person name="Onofrio R."/>
            <person name="Pedroni S."/>
            <person name="Piras M.F."/>
            <person name="Raudsepp T."/>
            <person name="Rocchi M."/>
            <person name="Roeed K.H."/>
            <person name="Ryder O.A."/>
            <person name="Searle S."/>
            <person name="Skow L."/>
            <person name="Swinburne J.E."/>
            <person name="Syvaenen A.C."/>
            <person name="Tozaki T."/>
            <person name="Valberg S.J."/>
            <person name="Vaudin M."/>
            <person name="White J.R."/>
            <person name="Zody M.C."/>
            <person name="Lander E.S."/>
            <person name="Lindblad-Toh K."/>
        </authorList>
    </citation>
    <scope>NUCLEOTIDE SEQUENCE [LARGE SCALE GENOMIC DNA]</scope>
    <source>
        <strain evidence="1 2">Thoroughbred</strain>
    </source>
</reference>
<proteinExistence type="predicted"/>
<keyword evidence="2" id="KW-1185">Reference proteome</keyword>
<evidence type="ECO:0000313" key="1">
    <source>
        <dbReference type="Ensembl" id="ENSECAP00000080202.1"/>
    </source>
</evidence>
<organism evidence="1 2">
    <name type="scientific">Equus caballus</name>
    <name type="common">Horse</name>
    <dbReference type="NCBI Taxonomy" id="9796"/>
    <lineage>
        <taxon>Eukaryota</taxon>
        <taxon>Metazoa</taxon>
        <taxon>Chordata</taxon>
        <taxon>Craniata</taxon>
        <taxon>Vertebrata</taxon>
        <taxon>Euteleostomi</taxon>
        <taxon>Mammalia</taxon>
        <taxon>Eutheria</taxon>
        <taxon>Laurasiatheria</taxon>
        <taxon>Perissodactyla</taxon>
        <taxon>Equidae</taxon>
        <taxon>Equus</taxon>
    </lineage>
</organism>
<evidence type="ECO:0000313" key="2">
    <source>
        <dbReference type="Proteomes" id="UP000002281"/>
    </source>
</evidence>
<dbReference type="Proteomes" id="UP000002281">
    <property type="component" value="Chromosome 9"/>
</dbReference>
<reference evidence="1" key="3">
    <citation type="submission" date="2025-09" db="UniProtKB">
        <authorList>
            <consortium name="Ensembl"/>
        </authorList>
    </citation>
    <scope>IDENTIFICATION</scope>
    <source>
        <strain evidence="1">Thoroughbred</strain>
    </source>
</reference>
<accession>A0A9L0SVZ1</accession>
<protein>
    <submittedName>
        <fullName evidence="1">Uncharacterized protein</fullName>
    </submittedName>
</protein>
<sequence length="66" mass="7574">MCQMDDEYRELALPRPGHEQKCVKCKERLPVMVTRVGSAFRRGAFLVWDKFLRQATQRLGGGVAHV</sequence>
<name>A0A9L0SVZ1_HORSE</name>
<dbReference type="AlphaFoldDB" id="A0A9L0SVZ1"/>
<dbReference type="Ensembl" id="ENSECAT00000081068.1">
    <property type="protein sequence ID" value="ENSECAP00000080202.1"/>
    <property type="gene ID" value="ENSECAG00000059508.1"/>
</dbReference>
<reference evidence="1" key="2">
    <citation type="submission" date="2025-08" db="UniProtKB">
        <authorList>
            <consortium name="Ensembl"/>
        </authorList>
    </citation>
    <scope>IDENTIFICATION</scope>
    <source>
        <strain evidence="1">Thoroughbred</strain>
    </source>
</reference>